<evidence type="ECO:0000313" key="1">
    <source>
        <dbReference type="EMBL" id="ABU73665.1"/>
    </source>
</evidence>
<accession>A7N8J3</accession>
<protein>
    <recommendedName>
        <fullName evidence="3">DUF2523 domain-containing protein</fullName>
    </recommendedName>
</protein>
<gene>
    <name evidence="1" type="ordered locus">VIBHAR_05771</name>
</gene>
<sequence length="121" mass="13874">MVNGVNNVDFIYSALNFIANVGQTMVEFIQYIPDWIINCFEYGALWCVSLWLDLKIASIQVALKIAQTLLSEYGVYTLVESHFNALPSDVRYILIQYNVTGGLRIIFDAFATSLVMRFFNW</sequence>
<dbReference type="EMBL" id="CP000790">
    <property type="protein sequence ID" value="ABU73665.1"/>
    <property type="molecule type" value="Genomic_DNA"/>
</dbReference>
<evidence type="ECO:0008006" key="3">
    <source>
        <dbReference type="Google" id="ProtNLM"/>
    </source>
</evidence>
<proteinExistence type="predicted"/>
<evidence type="ECO:0000313" key="2">
    <source>
        <dbReference type="Proteomes" id="UP000008152"/>
    </source>
</evidence>
<dbReference type="InterPro" id="IPR019670">
    <property type="entry name" value="DUF2523"/>
</dbReference>
<name>A7N8J3_VIBC1</name>
<dbReference type="Proteomes" id="UP000008152">
    <property type="component" value="Chromosome II"/>
</dbReference>
<organism evidence="1 2">
    <name type="scientific">Vibrio campbellii (strain ATCC BAA-1116)</name>
    <dbReference type="NCBI Taxonomy" id="2902295"/>
    <lineage>
        <taxon>Bacteria</taxon>
        <taxon>Pseudomonadati</taxon>
        <taxon>Pseudomonadota</taxon>
        <taxon>Gammaproteobacteria</taxon>
        <taxon>Vibrionales</taxon>
        <taxon>Vibrionaceae</taxon>
        <taxon>Vibrio</taxon>
    </lineage>
</organism>
<dbReference type="PATRIC" id="fig|338187.36.peg.4643"/>
<dbReference type="AlphaFoldDB" id="A7N8J3"/>
<dbReference type="KEGG" id="vha:VIBHAR_05771"/>
<dbReference type="Pfam" id="PF10734">
    <property type="entry name" value="DUF2523"/>
    <property type="match status" value="1"/>
</dbReference>
<reference evidence="1 2" key="1">
    <citation type="submission" date="2007-08" db="EMBL/GenBank/DDBJ databases">
        <authorList>
            <consortium name="The Vibrio harveyi Genome Sequencing Project"/>
            <person name="Bassler B."/>
            <person name="Clifton S.W."/>
            <person name="Fulton L."/>
            <person name="Delehaunty K."/>
            <person name="Fronick C."/>
            <person name="Harrison M."/>
            <person name="Markivic C."/>
            <person name="Fulton R."/>
            <person name="Tin-Wollam A.-M."/>
            <person name="Shah N."/>
            <person name="Pepin K."/>
            <person name="Nash W."/>
            <person name="Thiruvilangam P."/>
            <person name="Bhonagiri V."/>
            <person name="Waters C."/>
            <person name="Tu K.C."/>
            <person name="Irgon J."/>
            <person name="Wilson R.K."/>
        </authorList>
    </citation>
    <scope>NUCLEOTIDE SEQUENCE [LARGE SCALE GENOMIC DNA]</scope>
    <source>
        <strain evidence="2">ATCC BAA-1116 / BB120</strain>
    </source>
</reference>